<dbReference type="GO" id="GO:0036205">
    <property type="term" value="P:histone catabolic process"/>
    <property type="evidence" value="ECO:0007669"/>
    <property type="project" value="TreeGrafter"/>
</dbReference>
<feature type="region of interest" description="Disordered" evidence="6">
    <location>
        <begin position="1302"/>
        <end position="1323"/>
    </location>
</feature>
<feature type="compositionally biased region" description="Low complexity" evidence="6">
    <location>
        <begin position="75"/>
        <end position="96"/>
    </location>
</feature>
<dbReference type="InterPro" id="IPR001025">
    <property type="entry name" value="BAH_dom"/>
</dbReference>
<evidence type="ECO:0000259" key="10">
    <source>
        <dbReference type="PROSITE" id="PS51805"/>
    </source>
</evidence>
<feature type="region of interest" description="Disordered" evidence="6">
    <location>
        <begin position="125"/>
        <end position="237"/>
    </location>
</feature>
<feature type="compositionally biased region" description="Low complexity" evidence="6">
    <location>
        <begin position="146"/>
        <end position="160"/>
    </location>
</feature>
<feature type="compositionally biased region" description="Polar residues" evidence="6">
    <location>
        <begin position="163"/>
        <end position="194"/>
    </location>
</feature>
<feature type="region of interest" description="Disordered" evidence="6">
    <location>
        <begin position="929"/>
        <end position="992"/>
    </location>
</feature>
<gene>
    <name evidence="11" type="ORF">BT63DRAFT_474995</name>
</gene>
<feature type="compositionally biased region" description="Pro residues" evidence="6">
    <location>
        <begin position="1660"/>
        <end position="1683"/>
    </location>
</feature>
<feature type="compositionally biased region" description="Polar residues" evidence="6">
    <location>
        <begin position="1521"/>
        <end position="1532"/>
    </location>
</feature>
<evidence type="ECO:0000256" key="3">
    <source>
        <dbReference type="ARBA" id="ARBA00022833"/>
    </source>
</evidence>
<dbReference type="PROSITE" id="PS51156">
    <property type="entry name" value="ELM2"/>
    <property type="match status" value="1"/>
</dbReference>
<dbReference type="InterPro" id="IPR013083">
    <property type="entry name" value="Znf_RING/FYVE/PHD"/>
</dbReference>
<dbReference type="Gene3D" id="1.10.10.60">
    <property type="entry name" value="Homeodomain-like"/>
    <property type="match status" value="1"/>
</dbReference>
<dbReference type="FunFam" id="2.30.30.490:FF:000018">
    <property type="entry name" value="Lid2 complex component snt2"/>
    <property type="match status" value="1"/>
</dbReference>
<dbReference type="InterPro" id="IPR043151">
    <property type="entry name" value="BAH_sf"/>
</dbReference>
<dbReference type="Pfam" id="PF01426">
    <property type="entry name" value="BAH"/>
    <property type="match status" value="1"/>
</dbReference>
<feature type="region of interest" description="Disordered" evidence="6">
    <location>
        <begin position="1"/>
        <end position="110"/>
    </location>
</feature>
<dbReference type="PROSITE" id="PS51038">
    <property type="entry name" value="BAH"/>
    <property type="match status" value="1"/>
</dbReference>
<dbReference type="InterPro" id="IPR019787">
    <property type="entry name" value="Znf_PHD-finger"/>
</dbReference>
<dbReference type="SUPFAM" id="SSF57903">
    <property type="entry name" value="FYVE/PHD zinc finger"/>
    <property type="match status" value="2"/>
</dbReference>
<feature type="domain" description="PHD-type" evidence="7">
    <location>
        <begin position="996"/>
        <end position="1046"/>
    </location>
</feature>
<reference evidence="11" key="1">
    <citation type="journal article" date="2020" name="Stud. Mycol.">
        <title>101 Dothideomycetes genomes: a test case for predicting lifestyles and emergence of pathogens.</title>
        <authorList>
            <person name="Haridas S."/>
            <person name="Albert R."/>
            <person name="Binder M."/>
            <person name="Bloem J."/>
            <person name="Labutti K."/>
            <person name="Salamov A."/>
            <person name="Andreopoulos B."/>
            <person name="Baker S."/>
            <person name="Barry K."/>
            <person name="Bills G."/>
            <person name="Bluhm B."/>
            <person name="Cannon C."/>
            <person name="Castanera R."/>
            <person name="Culley D."/>
            <person name="Daum C."/>
            <person name="Ezra D."/>
            <person name="Gonzalez J."/>
            <person name="Henrissat B."/>
            <person name="Kuo A."/>
            <person name="Liang C."/>
            <person name="Lipzen A."/>
            <person name="Lutzoni F."/>
            <person name="Magnuson J."/>
            <person name="Mondo S."/>
            <person name="Nolan M."/>
            <person name="Ohm R."/>
            <person name="Pangilinan J."/>
            <person name="Park H.-J."/>
            <person name="Ramirez L."/>
            <person name="Alfaro M."/>
            <person name="Sun H."/>
            <person name="Tritt A."/>
            <person name="Yoshinaga Y."/>
            <person name="Zwiers L.-H."/>
            <person name="Turgeon B."/>
            <person name="Goodwin S."/>
            <person name="Spatafora J."/>
            <person name="Crous P."/>
            <person name="Grigoriev I."/>
        </authorList>
    </citation>
    <scope>NUCLEOTIDE SEQUENCE</scope>
    <source>
        <strain evidence="11">CBS 115976</strain>
    </source>
</reference>
<dbReference type="Proteomes" id="UP000799302">
    <property type="component" value="Unassembled WGS sequence"/>
</dbReference>
<feature type="domain" description="ELM2" evidence="9">
    <location>
        <begin position="554"/>
        <end position="720"/>
    </location>
</feature>
<feature type="compositionally biased region" description="Polar residues" evidence="6">
    <location>
        <begin position="18"/>
        <end position="27"/>
    </location>
</feature>
<feature type="compositionally biased region" description="Polar residues" evidence="6">
    <location>
        <begin position="1699"/>
        <end position="1708"/>
    </location>
</feature>
<dbReference type="CDD" id="cd15497">
    <property type="entry name" value="PHD1_Snt2p_like"/>
    <property type="match status" value="1"/>
</dbReference>
<dbReference type="GO" id="GO:0008270">
    <property type="term" value="F:zinc ion binding"/>
    <property type="evidence" value="ECO:0007669"/>
    <property type="project" value="UniProtKB-KW"/>
</dbReference>
<dbReference type="InterPro" id="IPR000949">
    <property type="entry name" value="ELM2_dom"/>
</dbReference>
<dbReference type="InterPro" id="IPR029617">
    <property type="entry name" value="Snt2"/>
</dbReference>
<feature type="domain" description="BAH" evidence="8">
    <location>
        <begin position="260"/>
        <end position="379"/>
    </location>
</feature>
<feature type="region of interest" description="Disordered" evidence="6">
    <location>
        <begin position="621"/>
        <end position="642"/>
    </location>
</feature>
<dbReference type="PROSITE" id="PS50016">
    <property type="entry name" value="ZF_PHD_2"/>
    <property type="match status" value="1"/>
</dbReference>
<proteinExistence type="predicted"/>
<feature type="region of interest" description="Disordered" evidence="6">
    <location>
        <begin position="1426"/>
        <end position="1708"/>
    </location>
</feature>
<dbReference type="PANTHER" id="PTHR47672">
    <property type="entry name" value="E3 UBIQUITIN-PROTEIN LIGASE SNT2"/>
    <property type="match status" value="1"/>
</dbReference>
<dbReference type="PANTHER" id="PTHR47672:SF1">
    <property type="entry name" value="E3 UBIQUITIN-PROTEIN LIGASE SNT2"/>
    <property type="match status" value="1"/>
</dbReference>
<feature type="compositionally biased region" description="Polar residues" evidence="6">
    <location>
        <begin position="135"/>
        <end position="145"/>
    </location>
</feature>
<sequence length="1708" mass="187743">MGGPHLDGSPALDEDRSQISISSNSKPNAELVVAATENMATSTSSTHTPAPVVSAPSASHTPNPDDIPQSHPMTASNSASSHQSASKDAAAQAQAAGGYGTRSRNKPGISRINYAEDVEMDFEQSAAAAAAAAANNGNHDSSLPESPTAASRTSPAAPAAQKRLSSSNNGNGWSPVNVNSSIPGTSTFSANPNLNVPKKRKAAQASTNQGQVVQQQAAQAHSRRANPSVSARETRGSNMFSFERTKAKLQKGSLVADDGTVFSVNDFVYLVCEPPGDPYYLCRIMEFRTKESDDANTPVVSLRVNWFYRPRDVQRFSNDTRLVFATMHSDVCPLTSLRGKCVVSHKADAGDIEEYKKQPDHFYFSQVFDRFMHRWFEVIPTHQVVNVPENVKKALDERWKYIVVEATKVKELTSNAKLCKRCSGYCAANDSVDCAVCKNTYHMNCVRPALLKKPSRGFAWACAPCSRAQERRLEARRTPVIGNNTPDVDDEVVEEEEEEVVPTTNAGSPAAYDDRPATEAEIAHAKMWTMRYLGIHCRVEDALQYDDRAIYPRASSRLGPKHQAVVLPWYGRPVELVKATEVKKKFVRAVGKKDGQKLSKESAAALEAEKIAKANRPKWIQDEPPGYVRRGEDHPNKDPANTARLEFRLPEVGEKSDRGLDDSRAVDEKAVDAYMARTKNVAQHLKVSPSSVDFLDRALYLFTENKFDADLSLKQLKKTDPVGKWPDKPGQMRKDLRDPKLMMSQEDKKRFEEGVSKYGSELRLVRMHVKNLPHADIVRYWYHWKKTEKGKDIWGSFGGRKHAKKLKSDKAETDVAAKMLEEIADEVDDSAFDNGKIEKKSRRLACKFCSTRHSRVWRRAPLISTGPPASGAKKDSSIIALCERCARLWRKYAIQWENMDETMKKLTQVGSKAWKKKLDPELLKEIELSNGVKGSHSDGVETPDADSLSGAEPSKKKARLSLQEPPPEKKKPAPAPPPPPRPPTPPLMPAMPRMRDLPCAVCSGEDTDNDMKLVCRDCRLTVHRKCYGLVELRSANKWSCDMCANDRKESAAIAGSSIDPASYEYNCILCPVHSTQRDLVEAPKISHKKKNDREKEKERLEKEFAQRLGQQYCQQQKDHGRPQLPREALKRTADNNWVHVSCALFNPDVRFSNAKTLESAEGIPIACVSHVHKCTVCQTSNGSTLACHGTSCAKYMHVGCAIQAGYAFGFEIVPVKSSRREPTVTLGKDTGKIQATIWCKEHSAAKAPHLHLLNEKVDDTGLTAIQLFAQNNKQADLTLSGTTRKANQLDDFMNKHALGLDQRRSSTSIPSRARGIKEASVEAGGEQDRRICVTCSIDTTPRWWKLPKPLRPANEDTPMVNGLKSEPPRSRESSMRVESLLSNGVTPHRIDPPEPVPTNGAGPTPQDGIKESVEYECHKCHHRRKHPEIVDDNQMDLDPVVEPADPLPANGIPQPPPSWAPLTSIQVQAPTHGAWPPPAPYSNGPAPVHNSPSAQYRPHPGYAAPDGPYPPPHATPEGAYQSHSIPDGSYSSHPIPEGPYPPRDTVMSGQESPYNAPAPPHNSHPSSHPGYPRGTPLPQGPLPPQAHSGPSYPLPSAGPQLHPVGPPMTNGMGLHSPTMPHPNQPMPRQSESPYPMVQGHPPPSPLPPHPNYATHHHHSPGPPHHGSPVPGMAPGPRHMPPGLPQQQLPPRAAPHGASASPNVRNLIE</sequence>
<evidence type="ECO:0000256" key="2">
    <source>
        <dbReference type="ARBA" id="ARBA00022771"/>
    </source>
</evidence>
<feature type="compositionally biased region" description="Basic and acidic residues" evidence="6">
    <location>
        <begin position="1366"/>
        <end position="1375"/>
    </location>
</feature>
<evidence type="ECO:0000256" key="1">
    <source>
        <dbReference type="ARBA" id="ARBA00022723"/>
    </source>
</evidence>
<dbReference type="EMBL" id="MU004230">
    <property type="protein sequence ID" value="KAF2675372.1"/>
    <property type="molecule type" value="Genomic_DNA"/>
</dbReference>
<keyword evidence="4" id="KW-0539">Nucleus</keyword>
<evidence type="ECO:0000256" key="4">
    <source>
        <dbReference type="ARBA" id="ARBA00023242"/>
    </source>
</evidence>
<name>A0A6A6UTC0_9PEZI</name>
<dbReference type="PROSITE" id="PS51805">
    <property type="entry name" value="EPHD"/>
    <property type="match status" value="1"/>
</dbReference>
<keyword evidence="12" id="KW-1185">Reference proteome</keyword>
<dbReference type="Pfam" id="PF00628">
    <property type="entry name" value="PHD"/>
    <property type="match status" value="1"/>
</dbReference>
<organism evidence="11 12">
    <name type="scientific">Microthyrium microscopicum</name>
    <dbReference type="NCBI Taxonomy" id="703497"/>
    <lineage>
        <taxon>Eukaryota</taxon>
        <taxon>Fungi</taxon>
        <taxon>Dikarya</taxon>
        <taxon>Ascomycota</taxon>
        <taxon>Pezizomycotina</taxon>
        <taxon>Dothideomycetes</taxon>
        <taxon>Dothideomycetes incertae sedis</taxon>
        <taxon>Microthyriales</taxon>
        <taxon>Microthyriaceae</taxon>
        <taxon>Microthyrium</taxon>
    </lineage>
</organism>
<dbReference type="GO" id="GO:0048189">
    <property type="term" value="C:Lid2 complex"/>
    <property type="evidence" value="ECO:0007669"/>
    <property type="project" value="TreeGrafter"/>
</dbReference>
<dbReference type="CDD" id="cd15571">
    <property type="entry name" value="ePHD"/>
    <property type="match status" value="1"/>
</dbReference>
<evidence type="ECO:0000259" key="8">
    <source>
        <dbReference type="PROSITE" id="PS51038"/>
    </source>
</evidence>
<keyword evidence="2 5" id="KW-0863">Zinc-finger</keyword>
<keyword evidence="3" id="KW-0862">Zinc</keyword>
<keyword evidence="1" id="KW-0479">Metal-binding</keyword>
<evidence type="ECO:0000259" key="7">
    <source>
        <dbReference type="PROSITE" id="PS50016"/>
    </source>
</evidence>
<feature type="domain" description="PHD-type" evidence="10">
    <location>
        <begin position="1107"/>
        <end position="1230"/>
    </location>
</feature>
<evidence type="ECO:0000313" key="11">
    <source>
        <dbReference type="EMBL" id="KAF2675372.1"/>
    </source>
</evidence>
<evidence type="ECO:0000259" key="9">
    <source>
        <dbReference type="PROSITE" id="PS51156"/>
    </source>
</evidence>
<feature type="region of interest" description="Disordered" evidence="6">
    <location>
        <begin position="1348"/>
        <end position="1409"/>
    </location>
</feature>
<evidence type="ECO:0000256" key="6">
    <source>
        <dbReference type="SAM" id="MobiDB-lite"/>
    </source>
</evidence>
<dbReference type="Gene3D" id="3.30.40.10">
    <property type="entry name" value="Zinc/RING finger domain, C3HC4 (zinc finger)"/>
    <property type="match status" value="3"/>
</dbReference>
<evidence type="ECO:0000313" key="12">
    <source>
        <dbReference type="Proteomes" id="UP000799302"/>
    </source>
</evidence>
<dbReference type="Gene3D" id="2.30.30.490">
    <property type="match status" value="1"/>
</dbReference>
<feature type="compositionally biased region" description="Pro residues" evidence="6">
    <location>
        <begin position="973"/>
        <end position="989"/>
    </location>
</feature>
<dbReference type="InterPro" id="IPR034732">
    <property type="entry name" value="EPHD"/>
</dbReference>
<dbReference type="Pfam" id="PF13832">
    <property type="entry name" value="zf-HC5HC2H_2"/>
    <property type="match status" value="1"/>
</dbReference>
<accession>A0A6A6UTC0</accession>
<dbReference type="Pfam" id="PF13831">
    <property type="entry name" value="PHD_2"/>
    <property type="match status" value="1"/>
</dbReference>
<evidence type="ECO:0000256" key="5">
    <source>
        <dbReference type="PROSITE-ProRule" id="PRU00146"/>
    </source>
</evidence>
<feature type="compositionally biased region" description="Low complexity" evidence="6">
    <location>
        <begin position="1563"/>
        <end position="1577"/>
    </location>
</feature>
<evidence type="ECO:0008006" key="13">
    <source>
        <dbReference type="Google" id="ProtNLM"/>
    </source>
</evidence>
<feature type="compositionally biased region" description="Pro residues" evidence="6">
    <location>
        <begin position="1640"/>
        <end position="1650"/>
    </location>
</feature>
<dbReference type="InterPro" id="IPR011011">
    <property type="entry name" value="Znf_FYVE_PHD"/>
</dbReference>
<dbReference type="GO" id="GO:0003682">
    <property type="term" value="F:chromatin binding"/>
    <property type="evidence" value="ECO:0007669"/>
    <property type="project" value="InterPro"/>
</dbReference>
<feature type="compositionally biased region" description="Polar residues" evidence="6">
    <location>
        <begin position="227"/>
        <end position="237"/>
    </location>
</feature>
<protein>
    <recommendedName>
        <fullName evidence="13">BAH-domain-containing protein</fullName>
    </recommendedName>
</protein>
<dbReference type="SMART" id="SM00249">
    <property type="entry name" value="PHD"/>
    <property type="match status" value="3"/>
</dbReference>
<dbReference type="GO" id="GO:0004842">
    <property type="term" value="F:ubiquitin-protein transferase activity"/>
    <property type="evidence" value="ECO:0007669"/>
    <property type="project" value="TreeGrafter"/>
</dbReference>
<feature type="compositionally biased region" description="Low complexity" evidence="6">
    <location>
        <begin position="40"/>
        <end position="54"/>
    </location>
</feature>
<feature type="compositionally biased region" description="Low complexity" evidence="6">
    <location>
        <begin position="204"/>
        <end position="220"/>
    </location>
</feature>
<dbReference type="InterPro" id="IPR001965">
    <property type="entry name" value="Znf_PHD"/>
</dbReference>
<dbReference type="OrthoDB" id="336088at2759"/>
<dbReference type="SMART" id="SM00439">
    <property type="entry name" value="BAH"/>
    <property type="match status" value="1"/>
</dbReference>